<dbReference type="RefSeq" id="WP_326075360.1">
    <property type="nucleotide sequence ID" value="NZ_JARLKY010000092.1"/>
</dbReference>
<dbReference type="InterPro" id="IPR054271">
    <property type="entry name" value="DUF7002"/>
</dbReference>
<name>A0ABU6GBP9_9BACL</name>
<organism evidence="1 2">
    <name type="scientific">Paenibacillus alba</name>
    <dbReference type="NCBI Taxonomy" id="1197127"/>
    <lineage>
        <taxon>Bacteria</taxon>
        <taxon>Bacillati</taxon>
        <taxon>Bacillota</taxon>
        <taxon>Bacilli</taxon>
        <taxon>Bacillales</taxon>
        <taxon>Paenibacillaceae</taxon>
        <taxon>Paenibacillus</taxon>
    </lineage>
</organism>
<reference evidence="1 2" key="1">
    <citation type="submission" date="2023-03" db="EMBL/GenBank/DDBJ databases">
        <title>Bacillus Genome Sequencing.</title>
        <authorList>
            <person name="Dunlap C."/>
        </authorList>
    </citation>
    <scope>NUCLEOTIDE SEQUENCE [LARGE SCALE GENOMIC DNA]</scope>
    <source>
        <strain evidence="1 2">BD-533</strain>
    </source>
</reference>
<dbReference type="Proteomes" id="UP001338137">
    <property type="component" value="Unassembled WGS sequence"/>
</dbReference>
<evidence type="ECO:0000313" key="2">
    <source>
        <dbReference type="Proteomes" id="UP001338137"/>
    </source>
</evidence>
<dbReference type="Pfam" id="PF22531">
    <property type="entry name" value="DUF7002"/>
    <property type="match status" value="1"/>
</dbReference>
<comment type="caution">
    <text evidence="1">The sequence shown here is derived from an EMBL/GenBank/DDBJ whole genome shotgun (WGS) entry which is preliminary data.</text>
</comment>
<evidence type="ECO:0008006" key="3">
    <source>
        <dbReference type="Google" id="ProtNLM"/>
    </source>
</evidence>
<gene>
    <name evidence="1" type="ORF">P4I72_30105</name>
</gene>
<sequence>MKETIVADITKPKSRRCLYHFTRIRNLPAMAHFDTLFSSYMLNPVLPGERRTSALNAIFKEQAITINAHLRIPDSMIDPSTSQEQFRACIDRHVFFWPTLKDCQKMLTTYARREPLEGFAVLEFDASALLLAHYSEVKLSKYDSGSSPRYPKSCSYKKSPEMFLPLNSFKTVKNHLVPTKASEIREVVIEDQVTFISHYLQAVYANHREEIPARWESLVKPLAYLQQENM</sequence>
<proteinExistence type="predicted"/>
<evidence type="ECO:0000313" key="1">
    <source>
        <dbReference type="EMBL" id="MEC0231361.1"/>
    </source>
</evidence>
<accession>A0ABU6GBP9</accession>
<keyword evidence="2" id="KW-1185">Reference proteome</keyword>
<protein>
    <recommendedName>
        <fullName evidence="3">DUF4433 domain-containing protein</fullName>
    </recommendedName>
</protein>
<dbReference type="EMBL" id="JARLKY010000092">
    <property type="protein sequence ID" value="MEC0231361.1"/>
    <property type="molecule type" value="Genomic_DNA"/>
</dbReference>